<evidence type="ECO:0000256" key="4">
    <source>
        <dbReference type="ARBA" id="ARBA00023163"/>
    </source>
</evidence>
<dbReference type="InterPro" id="IPR005119">
    <property type="entry name" value="LysR_subst-bd"/>
</dbReference>
<evidence type="ECO:0000256" key="2">
    <source>
        <dbReference type="ARBA" id="ARBA00023015"/>
    </source>
</evidence>
<dbReference type="SUPFAM" id="SSF46785">
    <property type="entry name" value="Winged helix' DNA-binding domain"/>
    <property type="match status" value="1"/>
</dbReference>
<evidence type="ECO:0000259" key="5">
    <source>
        <dbReference type="PROSITE" id="PS50931"/>
    </source>
</evidence>
<feature type="domain" description="HTH lysR-type" evidence="5">
    <location>
        <begin position="1"/>
        <end position="58"/>
    </location>
</feature>
<dbReference type="FunFam" id="1.10.10.10:FF:000001">
    <property type="entry name" value="LysR family transcriptional regulator"/>
    <property type="match status" value="1"/>
</dbReference>
<dbReference type="GO" id="GO:0003700">
    <property type="term" value="F:DNA-binding transcription factor activity"/>
    <property type="evidence" value="ECO:0007669"/>
    <property type="project" value="InterPro"/>
</dbReference>
<evidence type="ECO:0000313" key="6">
    <source>
        <dbReference type="EMBL" id="SDG31750.1"/>
    </source>
</evidence>
<dbReference type="OrthoDB" id="9803735at2"/>
<dbReference type="PROSITE" id="PS50931">
    <property type="entry name" value="HTH_LYSR"/>
    <property type="match status" value="1"/>
</dbReference>
<dbReference type="GO" id="GO:0005829">
    <property type="term" value="C:cytosol"/>
    <property type="evidence" value="ECO:0007669"/>
    <property type="project" value="TreeGrafter"/>
</dbReference>
<dbReference type="Proteomes" id="UP000199708">
    <property type="component" value="Unassembled WGS sequence"/>
</dbReference>
<accession>A0A1G7TAX2</accession>
<comment type="similarity">
    <text evidence="1">Belongs to the LysR transcriptional regulatory family.</text>
</comment>
<dbReference type="PANTHER" id="PTHR30419">
    <property type="entry name" value="HTH-TYPE TRANSCRIPTIONAL REGULATOR YBHD"/>
    <property type="match status" value="1"/>
</dbReference>
<dbReference type="CDD" id="cd05466">
    <property type="entry name" value="PBP2_LTTR_substrate"/>
    <property type="match status" value="1"/>
</dbReference>
<keyword evidence="7" id="KW-1185">Reference proteome</keyword>
<dbReference type="AlphaFoldDB" id="A0A1G7TAX2"/>
<dbReference type="SUPFAM" id="SSF53850">
    <property type="entry name" value="Periplasmic binding protein-like II"/>
    <property type="match status" value="1"/>
</dbReference>
<dbReference type="InterPro" id="IPR036388">
    <property type="entry name" value="WH-like_DNA-bd_sf"/>
</dbReference>
<keyword evidence="4" id="KW-0804">Transcription</keyword>
<evidence type="ECO:0000313" key="7">
    <source>
        <dbReference type="Proteomes" id="UP000199708"/>
    </source>
</evidence>
<name>A0A1G7TAX2_9LACT</name>
<keyword evidence="2" id="KW-0805">Transcription regulation</keyword>
<protein>
    <submittedName>
        <fullName evidence="6">DNA-binding transcriptional regulator, LysR family</fullName>
    </submittedName>
</protein>
<reference evidence="6 7" key="1">
    <citation type="submission" date="2016-10" db="EMBL/GenBank/DDBJ databases">
        <authorList>
            <person name="de Groot N.N."/>
        </authorList>
    </citation>
    <scope>NUCLEOTIDE SEQUENCE [LARGE SCALE GENOMIC DNA]</scope>
    <source>
        <strain evidence="6 7">ATCC BAA-466</strain>
    </source>
</reference>
<dbReference type="Gene3D" id="3.40.190.290">
    <property type="match status" value="1"/>
</dbReference>
<organism evidence="6 7">
    <name type="scientific">Facklamia miroungae</name>
    <dbReference type="NCBI Taxonomy" id="120956"/>
    <lineage>
        <taxon>Bacteria</taxon>
        <taxon>Bacillati</taxon>
        <taxon>Bacillota</taxon>
        <taxon>Bacilli</taxon>
        <taxon>Lactobacillales</taxon>
        <taxon>Aerococcaceae</taxon>
        <taxon>Facklamia</taxon>
    </lineage>
</organism>
<dbReference type="Gene3D" id="1.10.10.10">
    <property type="entry name" value="Winged helix-like DNA-binding domain superfamily/Winged helix DNA-binding domain"/>
    <property type="match status" value="1"/>
</dbReference>
<dbReference type="RefSeq" id="WP_090289959.1">
    <property type="nucleotide sequence ID" value="NZ_FNCK01000005.1"/>
</dbReference>
<evidence type="ECO:0000256" key="1">
    <source>
        <dbReference type="ARBA" id="ARBA00009437"/>
    </source>
</evidence>
<gene>
    <name evidence="6" type="ORF">SAMN05421791_10546</name>
</gene>
<proteinExistence type="inferred from homology"/>
<dbReference type="InterPro" id="IPR036390">
    <property type="entry name" value="WH_DNA-bd_sf"/>
</dbReference>
<evidence type="ECO:0000256" key="3">
    <source>
        <dbReference type="ARBA" id="ARBA00023125"/>
    </source>
</evidence>
<sequence length="294" mass="33352">MDIRQIKYFIAVAETKNISHAAKSLFVTQPTLSQAIKKIEIELDTQLFTYSEKEMTLTETGKILYERGRTIIESFDDLMLEIQGYNNNPSEIMKVGLTSLFAIQFMSQISQFVATHSNLELVLVQDGSRQLQHLLAEGAIDIGLLSFPKIEENIHIEPLNTTTQGYKVSVVLPKTNPLSTHSSLEFKDLKEQNFCTLSDHFMLGEMLPKRCRIVGFDPNIVLINNDWEVLLHSLKSLNSICILPSEFKPLSKLNDLAWVPLDDRNNYYPIGIALRNNITCTLAMNEFIALIKSN</sequence>
<dbReference type="STRING" id="120956.SAMN05421791_10546"/>
<dbReference type="InterPro" id="IPR000847">
    <property type="entry name" value="LysR_HTH_N"/>
</dbReference>
<dbReference type="EMBL" id="FNCK01000005">
    <property type="protein sequence ID" value="SDG31750.1"/>
    <property type="molecule type" value="Genomic_DNA"/>
</dbReference>
<dbReference type="InterPro" id="IPR050950">
    <property type="entry name" value="HTH-type_LysR_regulators"/>
</dbReference>
<dbReference type="GO" id="GO:0003677">
    <property type="term" value="F:DNA binding"/>
    <property type="evidence" value="ECO:0007669"/>
    <property type="project" value="UniProtKB-KW"/>
</dbReference>
<dbReference type="Pfam" id="PF03466">
    <property type="entry name" value="LysR_substrate"/>
    <property type="match status" value="1"/>
</dbReference>
<keyword evidence="3 6" id="KW-0238">DNA-binding</keyword>
<dbReference type="Pfam" id="PF00126">
    <property type="entry name" value="HTH_1"/>
    <property type="match status" value="1"/>
</dbReference>
<dbReference type="PANTHER" id="PTHR30419:SF8">
    <property type="entry name" value="NITROGEN ASSIMILATION TRANSCRIPTIONAL ACTIVATOR-RELATED"/>
    <property type="match status" value="1"/>
</dbReference>
<dbReference type="PRINTS" id="PR00039">
    <property type="entry name" value="HTHLYSR"/>
</dbReference>